<evidence type="ECO:0000313" key="2">
    <source>
        <dbReference type="Proteomes" id="UP000326396"/>
    </source>
</evidence>
<organism evidence="1 2">
    <name type="scientific">Mikania micrantha</name>
    <name type="common">bitter vine</name>
    <dbReference type="NCBI Taxonomy" id="192012"/>
    <lineage>
        <taxon>Eukaryota</taxon>
        <taxon>Viridiplantae</taxon>
        <taxon>Streptophyta</taxon>
        <taxon>Embryophyta</taxon>
        <taxon>Tracheophyta</taxon>
        <taxon>Spermatophyta</taxon>
        <taxon>Magnoliopsida</taxon>
        <taxon>eudicotyledons</taxon>
        <taxon>Gunneridae</taxon>
        <taxon>Pentapetalae</taxon>
        <taxon>asterids</taxon>
        <taxon>campanulids</taxon>
        <taxon>Asterales</taxon>
        <taxon>Asteraceae</taxon>
        <taxon>Asteroideae</taxon>
        <taxon>Heliantheae alliance</taxon>
        <taxon>Eupatorieae</taxon>
        <taxon>Mikania</taxon>
    </lineage>
</organism>
<dbReference type="Proteomes" id="UP000326396">
    <property type="component" value="Linkage Group LG12"/>
</dbReference>
<keyword evidence="2" id="KW-1185">Reference proteome</keyword>
<comment type="caution">
    <text evidence="1">The sequence shown here is derived from an EMBL/GenBank/DDBJ whole genome shotgun (WGS) entry which is preliminary data.</text>
</comment>
<dbReference type="EMBL" id="SZYD01000004">
    <property type="protein sequence ID" value="KAD6454376.1"/>
    <property type="molecule type" value="Genomic_DNA"/>
</dbReference>
<reference evidence="1 2" key="1">
    <citation type="submission" date="2019-05" db="EMBL/GenBank/DDBJ databases">
        <title>Mikania micrantha, genome provides insights into the molecular mechanism of rapid growth.</title>
        <authorList>
            <person name="Liu B."/>
        </authorList>
    </citation>
    <scope>NUCLEOTIDE SEQUENCE [LARGE SCALE GENOMIC DNA]</scope>
    <source>
        <strain evidence="1">NLD-2019</strain>
        <tissue evidence="1">Leaf</tissue>
    </source>
</reference>
<gene>
    <name evidence="1" type="ORF">E3N88_09082</name>
</gene>
<sequence>MAGRHAGGRNAGGRGYIRLTPAELKALINERVEEELAAQEATRNQNPLNQGFVGCGISRTYMLLLLMAESRTLCCATLAEPLSS</sequence>
<protein>
    <submittedName>
        <fullName evidence="1">Uncharacterized protein</fullName>
    </submittedName>
</protein>
<name>A0A5N6PKC3_9ASTR</name>
<dbReference type="AlphaFoldDB" id="A0A5N6PKC3"/>
<evidence type="ECO:0000313" key="1">
    <source>
        <dbReference type="EMBL" id="KAD6454376.1"/>
    </source>
</evidence>
<accession>A0A5N6PKC3</accession>
<proteinExistence type="predicted"/>